<sequence>MMEVYPTLPKFKVQECQDEDDLTDIDDEVFIRDGKNGGLKLDEDGLVKRPLMAPRKKYRKFYKVGVNRFPYYKTLFIPICYGLIALVILLGLILLCIYTANIFPLSFAMLKKWISHELKPSISKVHVIPCTSLSSKIIWSRRLSKFSSVVPLKSFDVNKDGIEDIIVGFNTGVNEESTVKCDNFVENSLPCLGQLLALDGKTGDTLWIYWPIYGISSIDCELDITNDKINDCIASVEGGVLYAINGKTGIQIWIISDNKLSDEDSTIFRIFDAKFISDTDRDGIGDVIVTGYTVQSDLSRRSKILIVSGKKGKILYTIDSPKVELFSLPQIIIYPDGENIFVLTANNQMQSGTLYIASSTNFMHGNLKLKELHHSTGKAALLPLVLVDITLDGIADIVAPMFDSTIIAYDGLTFNPIWNYTVPNSEILNSPIPGYYNDDNIPDFMIKHTIENEGFPKYYYTVSMIIDGHNGQPLLEKPMEDILNKKVSGLSVTVDGFGNDWFLHWFGNCLHDDNFKGSYQFSSKNDIDLCKMKLNNSTTTKLLALSQLVEPPGITLYSEEYDSNNSIDIEKEIDKYLESYRYEDTIDIDSGKMYKDYDKGEIFKHNRDEDMLEESGNYNQKSPPEMTYENHESNFEGDNRFDNNFQLSNMENIDTDNTLYRKNKNLENIKEYDEGDEPNNDYLPIGDLREQRRQVNNNNNNDKTNKDYVTSKVRNKRIKRSNNILNKSIINYSKQREQSSGILLLPSFINSKEGNSVDLIFTTSASPLLETSITLSQEDLKCIYKNKISAKNNNMHYKKNADIIKECLNERDDNYNLFEKLMKQDNIIIALGQMTVYRMKLECVCPEDMLPNQVCKSIASKQSWSEYLGLYGSGYFKPLYKNT</sequence>
<accession>A0ABM1J8L8</accession>
<evidence type="ECO:0000313" key="9">
    <source>
        <dbReference type="Proteomes" id="UP000694924"/>
    </source>
</evidence>
<feature type="transmembrane region" description="Helical" evidence="7">
    <location>
        <begin position="75"/>
        <end position="100"/>
    </location>
</feature>
<keyword evidence="2 7" id="KW-0812">Transmembrane</keyword>
<evidence type="ECO:0000256" key="6">
    <source>
        <dbReference type="SAM" id="MobiDB-lite"/>
    </source>
</evidence>
<dbReference type="InterPro" id="IPR055409">
    <property type="entry name" value="Beta-prop_FAM234A_B"/>
</dbReference>
<evidence type="ECO:0000256" key="1">
    <source>
        <dbReference type="ARBA" id="ARBA00004167"/>
    </source>
</evidence>
<reference evidence="10" key="1">
    <citation type="submission" date="2025-08" db="UniProtKB">
        <authorList>
            <consortium name="RefSeq"/>
        </authorList>
    </citation>
    <scope>IDENTIFICATION</scope>
</reference>
<evidence type="ECO:0000256" key="5">
    <source>
        <dbReference type="ARBA" id="ARBA00025791"/>
    </source>
</evidence>
<organism evidence="9 10">
    <name type="scientific">Polistes dominula</name>
    <name type="common">European paper wasp</name>
    <name type="synonym">Vespa dominula</name>
    <dbReference type="NCBI Taxonomy" id="743375"/>
    <lineage>
        <taxon>Eukaryota</taxon>
        <taxon>Metazoa</taxon>
        <taxon>Ecdysozoa</taxon>
        <taxon>Arthropoda</taxon>
        <taxon>Hexapoda</taxon>
        <taxon>Insecta</taxon>
        <taxon>Pterygota</taxon>
        <taxon>Neoptera</taxon>
        <taxon>Endopterygota</taxon>
        <taxon>Hymenoptera</taxon>
        <taxon>Apocrita</taxon>
        <taxon>Aculeata</taxon>
        <taxon>Vespoidea</taxon>
        <taxon>Vespidae</taxon>
        <taxon>Polistinae</taxon>
        <taxon>Polistini</taxon>
        <taxon>Polistes</taxon>
    </lineage>
</organism>
<dbReference type="PANTHER" id="PTHR21419">
    <property type="match status" value="1"/>
</dbReference>
<dbReference type="InterPro" id="IPR015943">
    <property type="entry name" value="WD40/YVTN_repeat-like_dom_sf"/>
</dbReference>
<feature type="compositionally biased region" description="Basic and acidic residues" evidence="6">
    <location>
        <begin position="628"/>
        <end position="641"/>
    </location>
</feature>
<dbReference type="InterPro" id="IPR011047">
    <property type="entry name" value="Quinoprotein_ADH-like_sf"/>
</dbReference>
<evidence type="ECO:0000256" key="3">
    <source>
        <dbReference type="ARBA" id="ARBA00022989"/>
    </source>
</evidence>
<evidence type="ECO:0000256" key="7">
    <source>
        <dbReference type="SAM" id="Phobius"/>
    </source>
</evidence>
<proteinExistence type="inferred from homology"/>
<dbReference type="RefSeq" id="XP_015188806.1">
    <property type="nucleotide sequence ID" value="XM_015333320.1"/>
</dbReference>
<keyword evidence="9" id="KW-1185">Reference proteome</keyword>
<keyword evidence="3 7" id="KW-1133">Transmembrane helix</keyword>
<comment type="similarity">
    <text evidence="5">Belongs to the FAM234 family.</text>
</comment>
<keyword evidence="4 7" id="KW-0472">Membrane</keyword>
<dbReference type="SUPFAM" id="SSF50998">
    <property type="entry name" value="Quinoprotein alcohol dehydrogenase-like"/>
    <property type="match status" value="1"/>
</dbReference>
<name>A0ABM1J8L8_POLDO</name>
<comment type="subcellular location">
    <subcellularLocation>
        <location evidence="1">Membrane</location>
        <topology evidence="1">Single-pass membrane protein</topology>
    </subcellularLocation>
</comment>
<dbReference type="Gene3D" id="2.130.10.10">
    <property type="entry name" value="YVTN repeat-like/Quinoprotein amine dehydrogenase"/>
    <property type="match status" value="1"/>
</dbReference>
<dbReference type="Pfam" id="PF23727">
    <property type="entry name" value="Beta-prop_FAM234A_B"/>
    <property type="match status" value="1"/>
</dbReference>
<dbReference type="PANTHER" id="PTHR21419:SF30">
    <property type="entry name" value="IG-LIKE DOMAIN-CONTAINING PROTEIN"/>
    <property type="match status" value="1"/>
</dbReference>
<gene>
    <name evidence="10" type="primary">LOC107072966</name>
</gene>
<evidence type="ECO:0000259" key="8">
    <source>
        <dbReference type="Pfam" id="PF23727"/>
    </source>
</evidence>
<feature type="domain" description="FAM234A/B beta-propeller" evidence="8">
    <location>
        <begin position="139"/>
        <end position="480"/>
    </location>
</feature>
<evidence type="ECO:0000313" key="10">
    <source>
        <dbReference type="RefSeq" id="XP_015188806.1"/>
    </source>
</evidence>
<dbReference type="GeneID" id="107072966"/>
<dbReference type="Proteomes" id="UP000694924">
    <property type="component" value="Unplaced"/>
</dbReference>
<evidence type="ECO:0000256" key="4">
    <source>
        <dbReference type="ARBA" id="ARBA00023136"/>
    </source>
</evidence>
<evidence type="ECO:0000256" key="2">
    <source>
        <dbReference type="ARBA" id="ARBA00022692"/>
    </source>
</evidence>
<dbReference type="InterPro" id="IPR045232">
    <property type="entry name" value="FAM234"/>
</dbReference>
<feature type="region of interest" description="Disordered" evidence="6">
    <location>
        <begin position="607"/>
        <end position="644"/>
    </location>
</feature>
<protein>
    <submittedName>
        <fullName evidence="10">Uncharacterized protein LOC107072966</fullName>
    </submittedName>
</protein>